<dbReference type="InterPro" id="IPR004447">
    <property type="entry name" value="Peptidase_S41A"/>
</dbReference>
<reference evidence="9" key="1">
    <citation type="journal article" date="2019" name="Int. J. Syst. Evol. Microbiol.">
        <title>The Global Catalogue of Microorganisms (GCM) 10K type strain sequencing project: providing services to taxonomists for standard genome sequencing and annotation.</title>
        <authorList>
            <consortium name="The Broad Institute Genomics Platform"/>
            <consortium name="The Broad Institute Genome Sequencing Center for Infectious Disease"/>
            <person name="Wu L."/>
            <person name="Ma J."/>
        </authorList>
    </citation>
    <scope>NUCLEOTIDE SEQUENCE [LARGE SCALE GENOMIC DNA]</scope>
    <source>
        <strain evidence="9">CCUG 37865</strain>
    </source>
</reference>
<gene>
    <name evidence="8" type="ORF">ACFOY7_17820</name>
</gene>
<dbReference type="NCBIfam" id="TIGR00225">
    <property type="entry name" value="prc"/>
    <property type="match status" value="1"/>
</dbReference>
<evidence type="ECO:0000256" key="3">
    <source>
        <dbReference type="ARBA" id="ARBA00022801"/>
    </source>
</evidence>
<dbReference type="Pfam" id="PF03572">
    <property type="entry name" value="Peptidase_S41"/>
    <property type="match status" value="1"/>
</dbReference>
<keyword evidence="6" id="KW-0812">Transmembrane</keyword>
<evidence type="ECO:0000256" key="4">
    <source>
        <dbReference type="ARBA" id="ARBA00022825"/>
    </source>
</evidence>
<dbReference type="InterPro" id="IPR002477">
    <property type="entry name" value="Peptidoglycan-bd-like"/>
</dbReference>
<dbReference type="InterPro" id="IPR036366">
    <property type="entry name" value="PGBDSf"/>
</dbReference>
<dbReference type="Pfam" id="PF22694">
    <property type="entry name" value="CtpB_N-like"/>
    <property type="match status" value="1"/>
</dbReference>
<dbReference type="SMART" id="SM00228">
    <property type="entry name" value="PDZ"/>
    <property type="match status" value="1"/>
</dbReference>
<dbReference type="PANTHER" id="PTHR32060">
    <property type="entry name" value="TAIL-SPECIFIC PROTEASE"/>
    <property type="match status" value="1"/>
</dbReference>
<dbReference type="InterPro" id="IPR055210">
    <property type="entry name" value="CtpA/B_N"/>
</dbReference>
<dbReference type="Proteomes" id="UP001595882">
    <property type="component" value="Unassembled WGS sequence"/>
</dbReference>
<dbReference type="Pfam" id="PF17820">
    <property type="entry name" value="PDZ_6"/>
    <property type="match status" value="1"/>
</dbReference>
<dbReference type="InterPro" id="IPR029045">
    <property type="entry name" value="ClpP/crotonase-like_dom_sf"/>
</dbReference>
<keyword evidence="2 5" id="KW-0645">Protease</keyword>
<dbReference type="InterPro" id="IPR005151">
    <property type="entry name" value="Tail-specific_protease"/>
</dbReference>
<dbReference type="InterPro" id="IPR036365">
    <property type="entry name" value="PGBD-like_sf"/>
</dbReference>
<keyword evidence="6" id="KW-1133">Transmembrane helix</keyword>
<dbReference type="SUPFAM" id="SSF52096">
    <property type="entry name" value="ClpP/crotonase"/>
    <property type="match status" value="1"/>
</dbReference>
<keyword evidence="9" id="KW-1185">Reference proteome</keyword>
<evidence type="ECO:0000313" key="8">
    <source>
        <dbReference type="EMBL" id="MFC4404931.1"/>
    </source>
</evidence>
<organism evidence="8 9">
    <name type="scientific">Gracilibacillus xinjiangensis</name>
    <dbReference type="NCBI Taxonomy" id="1193282"/>
    <lineage>
        <taxon>Bacteria</taxon>
        <taxon>Bacillati</taxon>
        <taxon>Bacillota</taxon>
        <taxon>Bacilli</taxon>
        <taxon>Bacillales</taxon>
        <taxon>Bacillaceae</taxon>
        <taxon>Gracilibacillus</taxon>
    </lineage>
</organism>
<accession>A0ABV8WYI2</accession>
<comment type="caution">
    <text evidence="8">The sequence shown here is derived from an EMBL/GenBank/DDBJ whole genome shotgun (WGS) entry which is preliminary data.</text>
</comment>
<dbReference type="SUPFAM" id="SSF47090">
    <property type="entry name" value="PGBD-like"/>
    <property type="match status" value="1"/>
</dbReference>
<keyword evidence="4 5" id="KW-0720">Serine protease</keyword>
<dbReference type="EMBL" id="JBHSDT010000008">
    <property type="protein sequence ID" value="MFC4404931.1"/>
    <property type="molecule type" value="Genomic_DNA"/>
</dbReference>
<name>A0ABV8WYI2_9BACI</name>
<feature type="transmembrane region" description="Helical" evidence="6">
    <location>
        <begin position="7"/>
        <end position="31"/>
    </location>
</feature>
<dbReference type="InterPro" id="IPR001478">
    <property type="entry name" value="PDZ"/>
</dbReference>
<dbReference type="PANTHER" id="PTHR32060:SF29">
    <property type="entry name" value="CARBOXY-TERMINAL PROCESSING PROTEASE CTPB"/>
    <property type="match status" value="1"/>
</dbReference>
<dbReference type="Pfam" id="PF01471">
    <property type="entry name" value="PG_binding_1"/>
    <property type="match status" value="1"/>
</dbReference>
<dbReference type="RefSeq" id="WP_390254016.1">
    <property type="nucleotide sequence ID" value="NZ_JBHSDT010000008.1"/>
</dbReference>
<comment type="similarity">
    <text evidence="1 5">Belongs to the peptidase S41A family.</text>
</comment>
<evidence type="ECO:0000256" key="1">
    <source>
        <dbReference type="ARBA" id="ARBA00009179"/>
    </source>
</evidence>
<evidence type="ECO:0000256" key="6">
    <source>
        <dbReference type="SAM" id="Phobius"/>
    </source>
</evidence>
<dbReference type="InterPro" id="IPR036034">
    <property type="entry name" value="PDZ_sf"/>
</dbReference>
<keyword evidence="6" id="KW-0472">Membrane</keyword>
<dbReference type="SMART" id="SM00245">
    <property type="entry name" value="TSPc"/>
    <property type="match status" value="1"/>
</dbReference>
<dbReference type="Gene3D" id="1.10.101.10">
    <property type="entry name" value="PGBD-like superfamily/PGBD"/>
    <property type="match status" value="1"/>
</dbReference>
<proteinExistence type="inferred from homology"/>
<evidence type="ECO:0000313" key="9">
    <source>
        <dbReference type="Proteomes" id="UP001595882"/>
    </source>
</evidence>
<dbReference type="CDD" id="cd07560">
    <property type="entry name" value="Peptidase_S41_CPP"/>
    <property type="match status" value="1"/>
</dbReference>
<dbReference type="PROSITE" id="PS50106">
    <property type="entry name" value="PDZ"/>
    <property type="match status" value="1"/>
</dbReference>
<dbReference type="Gene3D" id="3.30.750.44">
    <property type="match status" value="1"/>
</dbReference>
<dbReference type="CDD" id="cd06782">
    <property type="entry name" value="cpPDZ_CPP-like"/>
    <property type="match status" value="1"/>
</dbReference>
<dbReference type="SUPFAM" id="SSF50156">
    <property type="entry name" value="PDZ domain-like"/>
    <property type="match status" value="1"/>
</dbReference>
<evidence type="ECO:0000259" key="7">
    <source>
        <dbReference type="PROSITE" id="PS50106"/>
    </source>
</evidence>
<protein>
    <submittedName>
        <fullName evidence="8">S41 family peptidase</fullName>
    </submittedName>
</protein>
<evidence type="ECO:0000256" key="2">
    <source>
        <dbReference type="ARBA" id="ARBA00022670"/>
    </source>
</evidence>
<dbReference type="Gene3D" id="2.30.42.10">
    <property type="match status" value="1"/>
</dbReference>
<sequence>MNIKKRYIALIAFIAIVIGAAGTFTFGLLFFNNTNTGSGLASNDRDLLLELADQQEVLEENMGDMTKVINALTIIKENYVEEVDDNQLIEGAIQGMLQSLDDPYSVYMDKETMEQFNDQIESSFEGIGAEVSMVDGNVTIIAPIKDSPAEKAGLKPNDQILTVDGESVEGLDLYQAVNQIRGEKGSKVTLEIRRPGVEDIITIDITRDSIPLQTVYVEEKEVNDQLIGIIELTSFSENTASEFASELKKLEEKGMDGLVIDVRGNPGGLLPSVEEILKLFVTKDMPYLQIEDPSGKKSRYFSDLETAKDYPVVTLINEGSASASEILAVSLKEAMDYEVIGTTSFGKGTVQQTVSMGDGSTIKITRFKWLSPEGNWIHEEGVKPTIEQDMPDYYYANPVQVKDDPFAFNDSDPNIENIQLMLEGLEYNPGRHDGYFDESTKKAVEAFQEDNELEVTGEVDQSTAEVLQTKLVEKVRSGANDLQLEKAIEVLTK</sequence>
<feature type="domain" description="PDZ" evidence="7">
    <location>
        <begin position="105"/>
        <end position="181"/>
    </location>
</feature>
<dbReference type="InterPro" id="IPR041489">
    <property type="entry name" value="PDZ_6"/>
</dbReference>
<keyword evidence="3 5" id="KW-0378">Hydrolase</keyword>
<evidence type="ECO:0000256" key="5">
    <source>
        <dbReference type="RuleBase" id="RU004404"/>
    </source>
</evidence>
<dbReference type="Gene3D" id="3.90.226.10">
    <property type="entry name" value="2-enoyl-CoA Hydratase, Chain A, domain 1"/>
    <property type="match status" value="1"/>
</dbReference>